<organism evidence="2 3">
    <name type="scientific">Galemys pyrenaicus</name>
    <name type="common">Iberian desman</name>
    <name type="synonym">Pyrenean desman</name>
    <dbReference type="NCBI Taxonomy" id="202257"/>
    <lineage>
        <taxon>Eukaryota</taxon>
        <taxon>Metazoa</taxon>
        <taxon>Chordata</taxon>
        <taxon>Craniata</taxon>
        <taxon>Vertebrata</taxon>
        <taxon>Euteleostomi</taxon>
        <taxon>Mammalia</taxon>
        <taxon>Eutheria</taxon>
        <taxon>Laurasiatheria</taxon>
        <taxon>Eulipotyphla</taxon>
        <taxon>Talpidae</taxon>
        <taxon>Galemys</taxon>
    </lineage>
</organism>
<name>A0A8J6A5S3_GALPY</name>
<comment type="caution">
    <text evidence="2">The sequence shown here is derived from an EMBL/GenBank/DDBJ whole genome shotgun (WGS) entry which is preliminary data.</text>
</comment>
<reference evidence="2" key="1">
    <citation type="journal article" date="2021" name="Evol. Appl.">
        <title>The genome of the Pyrenean desman and the effects of bottlenecks and inbreeding on the genomic landscape of an endangered species.</title>
        <authorList>
            <person name="Escoda L."/>
            <person name="Castresana J."/>
        </authorList>
    </citation>
    <scope>NUCLEOTIDE SEQUENCE</scope>
    <source>
        <strain evidence="2">IBE-C5619</strain>
    </source>
</reference>
<keyword evidence="3" id="KW-1185">Reference proteome</keyword>
<feature type="compositionally biased region" description="Low complexity" evidence="1">
    <location>
        <begin position="87"/>
        <end position="98"/>
    </location>
</feature>
<sequence>MNLHRNFSCQQALLQHLLGESGEGLTWETKMLGQLREGETPLDALISGGLKRFPFIAVCGDDVLKKGLKICSAVWVGSAQPPRQEAQNQLQWGQTQNQQRDHVLIPTEV</sequence>
<accession>A0A8J6A5S3</accession>
<dbReference type="Proteomes" id="UP000700334">
    <property type="component" value="Unassembled WGS sequence"/>
</dbReference>
<dbReference type="AlphaFoldDB" id="A0A8J6A5S3"/>
<evidence type="ECO:0000313" key="3">
    <source>
        <dbReference type="Proteomes" id="UP000700334"/>
    </source>
</evidence>
<evidence type="ECO:0000313" key="2">
    <source>
        <dbReference type="EMBL" id="KAG8515984.1"/>
    </source>
</evidence>
<protein>
    <submittedName>
        <fullName evidence="2">Uncharacterized protein</fullName>
    </submittedName>
</protein>
<evidence type="ECO:0000256" key="1">
    <source>
        <dbReference type="SAM" id="MobiDB-lite"/>
    </source>
</evidence>
<gene>
    <name evidence="2" type="ORF">J0S82_007276</name>
</gene>
<proteinExistence type="predicted"/>
<feature type="region of interest" description="Disordered" evidence="1">
    <location>
        <begin position="85"/>
        <end position="109"/>
    </location>
</feature>
<dbReference type="EMBL" id="JAGFMF010011694">
    <property type="protein sequence ID" value="KAG8515984.1"/>
    <property type="molecule type" value="Genomic_DNA"/>
</dbReference>